<gene>
    <name evidence="2" type="ORF">J1605_019507</name>
</gene>
<evidence type="ECO:0000313" key="2">
    <source>
        <dbReference type="EMBL" id="KAJ8792687.1"/>
    </source>
</evidence>
<protein>
    <submittedName>
        <fullName evidence="2">Uncharacterized protein</fullName>
    </submittedName>
</protein>
<sequence length="205" mass="21322">MMDGSHLISTRTHTHAHAGCQDGAGDGQVLGSTWYPRSPQHTDSAGVEAAVGLASRGEAVVLAGLGAGMYHGLLWGVWGLGRPRGRAPEEPRPSEDAVWINAQARRLQRSRAKGTPAPAAGGAWSPPPPRLRRTVSETSLSSATAPPPAARGPEEPGQDAMRCSVYESPHLLLLQGYSQQHVSAALLGPRHGGDGGMQGVQEALG</sequence>
<dbReference type="EMBL" id="JAIQCJ010001083">
    <property type="protein sequence ID" value="KAJ8792687.1"/>
    <property type="molecule type" value="Genomic_DNA"/>
</dbReference>
<evidence type="ECO:0000256" key="1">
    <source>
        <dbReference type="SAM" id="MobiDB-lite"/>
    </source>
</evidence>
<proteinExistence type="predicted"/>
<feature type="compositionally biased region" description="Low complexity" evidence="1">
    <location>
        <begin position="113"/>
        <end position="124"/>
    </location>
</feature>
<keyword evidence="3" id="KW-1185">Reference proteome</keyword>
<reference evidence="2 3" key="1">
    <citation type="submission" date="2022-11" db="EMBL/GenBank/DDBJ databases">
        <title>Whole genome sequence of Eschrichtius robustus ER-17-0199.</title>
        <authorList>
            <person name="Bruniche-Olsen A."/>
            <person name="Black A.N."/>
            <person name="Fields C.J."/>
            <person name="Walden K."/>
            <person name="Dewoody J.A."/>
        </authorList>
    </citation>
    <scope>NUCLEOTIDE SEQUENCE [LARGE SCALE GENOMIC DNA]</scope>
    <source>
        <strain evidence="2">ER-17-0199</strain>
        <tissue evidence="2">Blubber</tissue>
    </source>
</reference>
<feature type="region of interest" description="Disordered" evidence="1">
    <location>
        <begin position="106"/>
        <end position="160"/>
    </location>
</feature>
<dbReference type="AlphaFoldDB" id="A0AB34HM63"/>
<name>A0AB34HM63_ESCRO</name>
<comment type="caution">
    <text evidence="2">The sequence shown here is derived from an EMBL/GenBank/DDBJ whole genome shotgun (WGS) entry which is preliminary data.</text>
</comment>
<evidence type="ECO:0000313" key="3">
    <source>
        <dbReference type="Proteomes" id="UP001159641"/>
    </source>
</evidence>
<dbReference type="Proteomes" id="UP001159641">
    <property type="component" value="Unassembled WGS sequence"/>
</dbReference>
<feature type="region of interest" description="Disordered" evidence="1">
    <location>
        <begin position="1"/>
        <end position="24"/>
    </location>
</feature>
<accession>A0AB34HM63</accession>
<organism evidence="2 3">
    <name type="scientific">Eschrichtius robustus</name>
    <name type="common">California gray whale</name>
    <name type="synonym">Eschrichtius gibbosus</name>
    <dbReference type="NCBI Taxonomy" id="9764"/>
    <lineage>
        <taxon>Eukaryota</taxon>
        <taxon>Metazoa</taxon>
        <taxon>Chordata</taxon>
        <taxon>Craniata</taxon>
        <taxon>Vertebrata</taxon>
        <taxon>Euteleostomi</taxon>
        <taxon>Mammalia</taxon>
        <taxon>Eutheria</taxon>
        <taxon>Laurasiatheria</taxon>
        <taxon>Artiodactyla</taxon>
        <taxon>Whippomorpha</taxon>
        <taxon>Cetacea</taxon>
        <taxon>Mysticeti</taxon>
        <taxon>Eschrichtiidae</taxon>
        <taxon>Eschrichtius</taxon>
    </lineage>
</organism>